<gene>
    <name evidence="3" type="ORF">IAC44_03305</name>
</gene>
<comment type="function">
    <text evidence="2">NDH-1 shuttles electrons from NADH, via FMN and iron-sulfur (Fe-S) centers, to quinones in the respiratory chain. Couples the redox reaction to proton translocation (for every two electrons transferred, four hydrogen ions are translocated across the cytoplasmic membrane), and thus conserves the redox energy in a proton gradient.</text>
</comment>
<comment type="similarity">
    <text evidence="1 2">Belongs to the complex I subunit 6 family.</text>
</comment>
<dbReference type="InterPro" id="IPR001457">
    <property type="entry name" value="NADH_UbQ/plastoQ_OxRdtase_su6"/>
</dbReference>
<dbReference type="GO" id="GO:0005886">
    <property type="term" value="C:plasma membrane"/>
    <property type="evidence" value="ECO:0007669"/>
    <property type="project" value="UniProtKB-SubCell"/>
</dbReference>
<evidence type="ECO:0000256" key="2">
    <source>
        <dbReference type="RuleBase" id="RU004429"/>
    </source>
</evidence>
<feature type="transmembrane region" description="Helical" evidence="2">
    <location>
        <begin position="144"/>
        <end position="166"/>
    </location>
</feature>
<organism evidence="3 4">
    <name type="scientific">Candidatus Merdimorpha stercoravium</name>
    <dbReference type="NCBI Taxonomy" id="2840863"/>
    <lineage>
        <taxon>Bacteria</taxon>
        <taxon>Pseudomonadati</taxon>
        <taxon>Bacteroidota</taxon>
        <taxon>Flavobacteriia</taxon>
        <taxon>Flavobacteriales</taxon>
        <taxon>Candidatus Merdimorpha</taxon>
    </lineage>
</organism>
<comment type="caution">
    <text evidence="3">The sequence shown here is derived from an EMBL/GenBank/DDBJ whole genome shotgun (WGS) entry which is preliminary data.</text>
</comment>
<name>A0A9D1HAK8_9FLAO</name>
<dbReference type="EMBL" id="DVLY01000077">
    <property type="protein sequence ID" value="HIT97845.1"/>
    <property type="molecule type" value="Genomic_DNA"/>
</dbReference>
<feature type="transmembrane region" description="Helical" evidence="2">
    <location>
        <begin position="94"/>
        <end position="113"/>
    </location>
</feature>
<feature type="transmembrane region" description="Helical" evidence="2">
    <location>
        <begin position="33"/>
        <end position="51"/>
    </location>
</feature>
<reference evidence="3" key="1">
    <citation type="submission" date="2020-10" db="EMBL/GenBank/DDBJ databases">
        <authorList>
            <person name="Gilroy R."/>
        </authorList>
    </citation>
    <scope>NUCLEOTIDE SEQUENCE</scope>
    <source>
        <strain evidence="3">1383</strain>
    </source>
</reference>
<keyword evidence="2" id="KW-1133">Transmembrane helix</keyword>
<keyword evidence="2" id="KW-0874">Quinone</keyword>
<dbReference type="PANTHER" id="PTHR33269:SF17">
    <property type="entry name" value="NADH-UBIQUINONE OXIDOREDUCTASE CHAIN 6"/>
    <property type="match status" value="1"/>
</dbReference>
<keyword evidence="2" id="KW-0472">Membrane</keyword>
<dbReference type="Pfam" id="PF00499">
    <property type="entry name" value="Oxidored_q3"/>
    <property type="match status" value="1"/>
</dbReference>
<evidence type="ECO:0000313" key="3">
    <source>
        <dbReference type="EMBL" id="HIT97845.1"/>
    </source>
</evidence>
<dbReference type="Proteomes" id="UP000824161">
    <property type="component" value="Unassembled WGS sequence"/>
</dbReference>
<proteinExistence type="inferred from homology"/>
<feature type="transmembrane region" description="Helical" evidence="2">
    <location>
        <begin position="63"/>
        <end position="82"/>
    </location>
</feature>
<keyword evidence="2" id="KW-1003">Cell membrane</keyword>
<comment type="subcellular location">
    <subcellularLocation>
        <location evidence="2">Cell membrane</location>
        <topology evidence="2">Multi-pass membrane protein</topology>
    </subcellularLocation>
</comment>
<evidence type="ECO:0000313" key="4">
    <source>
        <dbReference type="Proteomes" id="UP000824161"/>
    </source>
</evidence>
<dbReference type="Gene3D" id="1.20.120.1200">
    <property type="entry name" value="NADH-ubiquinone/plastoquinone oxidoreductase chain 6, subunit NuoJ"/>
    <property type="match status" value="1"/>
</dbReference>
<sequence>MEITSGLIVFAVLALIIVVFSFLAVTSRRILRAVTYLLFVLFATAGLYFQLDYQFLGAVQLTIYAGGIIVLYVFSILLTSGVGEKTEKPETKKVVPALIGALVGLVVCGWLIFSERFAPSVVWGTDPDMNLVGQMLMSPYKYGYLLPFEVISVFLLACIIGGILIARKR</sequence>
<dbReference type="GO" id="GO:0008137">
    <property type="term" value="F:NADH dehydrogenase (ubiquinone) activity"/>
    <property type="evidence" value="ECO:0007669"/>
    <property type="project" value="UniProtKB-UniRule"/>
</dbReference>
<protein>
    <recommendedName>
        <fullName evidence="2">NADH-quinone oxidoreductase subunit J</fullName>
        <ecNumber evidence="2">7.1.1.-</ecNumber>
    </recommendedName>
</protein>
<dbReference type="AlphaFoldDB" id="A0A9D1HAK8"/>
<keyword evidence="2" id="KW-0812">Transmembrane</keyword>
<reference evidence="3" key="2">
    <citation type="journal article" date="2021" name="PeerJ">
        <title>Extensive microbial diversity within the chicken gut microbiome revealed by metagenomics and culture.</title>
        <authorList>
            <person name="Gilroy R."/>
            <person name="Ravi A."/>
            <person name="Getino M."/>
            <person name="Pursley I."/>
            <person name="Horton D.L."/>
            <person name="Alikhan N.F."/>
            <person name="Baker D."/>
            <person name="Gharbi K."/>
            <person name="Hall N."/>
            <person name="Watson M."/>
            <person name="Adriaenssens E.M."/>
            <person name="Foster-Nyarko E."/>
            <person name="Jarju S."/>
            <person name="Secka A."/>
            <person name="Antonio M."/>
            <person name="Oren A."/>
            <person name="Chaudhuri R.R."/>
            <person name="La Ragione R."/>
            <person name="Hildebrand F."/>
            <person name="Pallen M.J."/>
        </authorList>
    </citation>
    <scope>NUCLEOTIDE SEQUENCE</scope>
    <source>
        <strain evidence="3">1383</strain>
    </source>
</reference>
<comment type="catalytic activity">
    <reaction evidence="2">
        <text>a quinone + NADH + 5 H(+)(in) = a quinol + NAD(+) + 4 H(+)(out)</text>
        <dbReference type="Rhea" id="RHEA:57888"/>
        <dbReference type="ChEBI" id="CHEBI:15378"/>
        <dbReference type="ChEBI" id="CHEBI:24646"/>
        <dbReference type="ChEBI" id="CHEBI:57540"/>
        <dbReference type="ChEBI" id="CHEBI:57945"/>
        <dbReference type="ChEBI" id="CHEBI:132124"/>
    </reaction>
</comment>
<dbReference type="GO" id="GO:0048038">
    <property type="term" value="F:quinone binding"/>
    <property type="evidence" value="ECO:0007669"/>
    <property type="project" value="UniProtKB-UniRule"/>
</dbReference>
<feature type="transmembrane region" description="Helical" evidence="2">
    <location>
        <begin position="6"/>
        <end position="26"/>
    </location>
</feature>
<evidence type="ECO:0000256" key="1">
    <source>
        <dbReference type="ARBA" id="ARBA00005698"/>
    </source>
</evidence>
<keyword evidence="2" id="KW-0520">NAD</keyword>
<dbReference type="EC" id="7.1.1.-" evidence="2"/>
<dbReference type="InterPro" id="IPR042106">
    <property type="entry name" value="Nuo/plastoQ_OxRdtase_6_NuoJ"/>
</dbReference>
<accession>A0A9D1HAK8</accession>
<dbReference type="PANTHER" id="PTHR33269">
    <property type="entry name" value="NADH-UBIQUINONE OXIDOREDUCTASE CHAIN 6"/>
    <property type="match status" value="1"/>
</dbReference>